<dbReference type="SUPFAM" id="SSF52540">
    <property type="entry name" value="P-loop containing nucleoside triphosphate hydrolases"/>
    <property type="match status" value="1"/>
</dbReference>
<dbReference type="InterPro" id="IPR027417">
    <property type="entry name" value="P-loop_NTPase"/>
</dbReference>
<dbReference type="Proteomes" id="UP000183994">
    <property type="component" value="Unassembled WGS sequence"/>
</dbReference>
<dbReference type="OrthoDB" id="5429767at2"/>
<keyword evidence="7" id="KW-1185">Reference proteome</keyword>
<dbReference type="InterPro" id="IPR011704">
    <property type="entry name" value="ATPase_dyneun-rel_AAA"/>
</dbReference>
<keyword evidence="2" id="KW-0547">Nucleotide-binding</keyword>
<dbReference type="PANTHER" id="PTHR42759:SF7">
    <property type="entry name" value="DENITRIFICATION REGULATORY PROTEIN NIRQ"/>
    <property type="match status" value="1"/>
</dbReference>
<evidence type="ECO:0000256" key="1">
    <source>
        <dbReference type="ARBA" id="ARBA00009417"/>
    </source>
</evidence>
<name>A0A1M6WHF7_9BACT</name>
<reference evidence="7" key="1">
    <citation type="submission" date="2016-11" db="EMBL/GenBank/DDBJ databases">
        <authorList>
            <person name="Varghese N."/>
            <person name="Submissions S."/>
        </authorList>
    </citation>
    <scope>NUCLEOTIDE SEQUENCE [LARGE SCALE GENOMIC DNA]</scope>
    <source>
        <strain evidence="7">DSM 16219</strain>
    </source>
</reference>
<dbReference type="Gene3D" id="3.40.50.300">
    <property type="entry name" value="P-loop containing nucleotide triphosphate hydrolases"/>
    <property type="match status" value="1"/>
</dbReference>
<dbReference type="PANTHER" id="PTHR42759">
    <property type="entry name" value="MOXR FAMILY PROTEIN"/>
    <property type="match status" value="1"/>
</dbReference>
<evidence type="ECO:0000259" key="5">
    <source>
        <dbReference type="Pfam" id="PF08406"/>
    </source>
</evidence>
<dbReference type="Pfam" id="PF08406">
    <property type="entry name" value="CbbQ_C"/>
    <property type="match status" value="1"/>
</dbReference>
<feature type="domain" description="CbbQ/NirQ/NorQ C-terminal" evidence="5">
    <location>
        <begin position="190"/>
        <end position="273"/>
    </location>
</feature>
<evidence type="ECO:0000313" key="6">
    <source>
        <dbReference type="EMBL" id="SHK93079.1"/>
    </source>
</evidence>
<protein>
    <submittedName>
        <fullName evidence="6">Nitric oxide reductase NorQ protein</fullName>
    </submittedName>
</protein>
<dbReference type="InterPro" id="IPR050764">
    <property type="entry name" value="CbbQ/NirQ/NorQ/GpvN"/>
</dbReference>
<accession>A0A1M6WHF7</accession>
<dbReference type="GO" id="GO:0005524">
    <property type="term" value="F:ATP binding"/>
    <property type="evidence" value="ECO:0007669"/>
    <property type="project" value="UniProtKB-KW"/>
</dbReference>
<gene>
    <name evidence="6" type="ORF">SAMN02745216_04329</name>
</gene>
<dbReference type="Pfam" id="PF07728">
    <property type="entry name" value="AAA_5"/>
    <property type="match status" value="1"/>
</dbReference>
<keyword evidence="3" id="KW-0067">ATP-binding</keyword>
<dbReference type="EMBL" id="FQZU01000038">
    <property type="protein sequence ID" value="SHK93079.1"/>
    <property type="molecule type" value="Genomic_DNA"/>
</dbReference>
<dbReference type="RefSeq" id="WP_073478338.1">
    <property type="nucleotide sequence ID" value="NZ_FQZU01000038.1"/>
</dbReference>
<proteinExistence type="inferred from homology"/>
<organism evidence="6 7">
    <name type="scientific">Desulfatibacillum alkenivorans DSM 16219</name>
    <dbReference type="NCBI Taxonomy" id="1121393"/>
    <lineage>
        <taxon>Bacteria</taxon>
        <taxon>Pseudomonadati</taxon>
        <taxon>Thermodesulfobacteriota</taxon>
        <taxon>Desulfobacteria</taxon>
        <taxon>Desulfobacterales</taxon>
        <taxon>Desulfatibacillaceae</taxon>
        <taxon>Desulfatibacillum</taxon>
    </lineage>
</organism>
<evidence type="ECO:0000256" key="2">
    <source>
        <dbReference type="ARBA" id="ARBA00022741"/>
    </source>
</evidence>
<comment type="similarity">
    <text evidence="1">Belongs to the CbbQ/NirQ/NorQ/GpvN family.</text>
</comment>
<dbReference type="AlphaFoldDB" id="A0A1M6WHF7"/>
<dbReference type="GO" id="GO:0016887">
    <property type="term" value="F:ATP hydrolysis activity"/>
    <property type="evidence" value="ECO:0007669"/>
    <property type="project" value="InterPro"/>
</dbReference>
<dbReference type="STRING" id="1121393.SAMN02745216_04329"/>
<dbReference type="InterPro" id="IPR013615">
    <property type="entry name" value="CbbQ_C"/>
</dbReference>
<evidence type="ECO:0000259" key="4">
    <source>
        <dbReference type="Pfam" id="PF07728"/>
    </source>
</evidence>
<sequence>MSQALENTQIPDSSAYMINNEPFYLPVADEKPLFTAAYNARLPVMLKGPTGCGKTRFVQHMAYKLGRPLVTVSCHEDLFASDLLGRYLLKDDETVWVDGPLSRAVRMGAICYLDEVVEARKDTTVVIHPLTDDRRVLSLDKKGEVVEAHPDFLLVVSYNPGYQSVVKDLKQSTRQRFVCLEFEYPAQEDEAKIVEKEGGVDEETALSLVGLAHRIRNLREQGLAEGASTRLLIYAAQLIRQGISPKNACLTSMCLPITDDPGLSETIVDLIEDLF</sequence>
<evidence type="ECO:0000256" key="3">
    <source>
        <dbReference type="ARBA" id="ARBA00022840"/>
    </source>
</evidence>
<evidence type="ECO:0000313" key="7">
    <source>
        <dbReference type="Proteomes" id="UP000183994"/>
    </source>
</evidence>
<feature type="domain" description="ATPase dynein-related AAA" evidence="4">
    <location>
        <begin position="43"/>
        <end position="177"/>
    </location>
</feature>